<dbReference type="InterPro" id="IPR052021">
    <property type="entry name" value="Type-I_RS_S_subunit"/>
</dbReference>
<dbReference type="Proteomes" id="UP000886939">
    <property type="component" value="Unassembled WGS sequence"/>
</dbReference>
<keyword evidence="1" id="KW-0175">Coiled coil</keyword>
<accession>A0AAV4YS99</accession>
<name>A0AAV4YS99_AERCA</name>
<evidence type="ECO:0000313" key="2">
    <source>
        <dbReference type="EMBL" id="GJA43585.1"/>
    </source>
</evidence>
<dbReference type="SUPFAM" id="SSF116734">
    <property type="entry name" value="DNA methylase specificity domain"/>
    <property type="match status" value="1"/>
</dbReference>
<feature type="coiled-coil region" evidence="1">
    <location>
        <begin position="22"/>
        <end position="56"/>
    </location>
</feature>
<dbReference type="EMBL" id="BPNI01000209">
    <property type="protein sequence ID" value="GJA43585.1"/>
    <property type="molecule type" value="Genomic_DNA"/>
</dbReference>
<comment type="caution">
    <text evidence="2">The sequence shown here is derived from an EMBL/GenBank/DDBJ whole genome shotgun (WGS) entry which is preliminary data.</text>
</comment>
<sequence length="63" mass="7136">MVKGFLLRLPCIEEQQKIADVLSTTDQEIAALQQKLDALKQEKKALMQQLLTGKRRVKVEEAA</sequence>
<gene>
    <name evidence="2" type="ORF">KAM343_43810</name>
</gene>
<evidence type="ECO:0000256" key="1">
    <source>
        <dbReference type="SAM" id="Coils"/>
    </source>
</evidence>
<reference evidence="2" key="1">
    <citation type="submission" date="2021-07" db="EMBL/GenBank/DDBJ databases">
        <title>Draft genome sequence of carbapenem-resistant Aeromonas spp. in Japan.</title>
        <authorList>
            <person name="Maehana S."/>
            <person name="Suzuki M."/>
            <person name="Kitasato H."/>
        </authorList>
    </citation>
    <scope>NUCLEOTIDE SEQUENCE</scope>
    <source>
        <strain evidence="2">KAM343</strain>
    </source>
</reference>
<evidence type="ECO:0000313" key="3">
    <source>
        <dbReference type="Proteomes" id="UP000886939"/>
    </source>
</evidence>
<dbReference type="AlphaFoldDB" id="A0AAV4YS99"/>
<dbReference type="PANTHER" id="PTHR30408:SF12">
    <property type="entry name" value="TYPE I RESTRICTION ENZYME MJAVIII SPECIFICITY SUBUNIT"/>
    <property type="match status" value="1"/>
</dbReference>
<organism evidence="2 3">
    <name type="scientific">Aeromonas caviae</name>
    <name type="common">Aeromonas punctata</name>
    <dbReference type="NCBI Taxonomy" id="648"/>
    <lineage>
        <taxon>Bacteria</taxon>
        <taxon>Pseudomonadati</taxon>
        <taxon>Pseudomonadota</taxon>
        <taxon>Gammaproteobacteria</taxon>
        <taxon>Aeromonadales</taxon>
        <taxon>Aeromonadaceae</taxon>
        <taxon>Aeromonas</taxon>
    </lineage>
</organism>
<proteinExistence type="predicted"/>
<dbReference type="PANTHER" id="PTHR30408">
    <property type="entry name" value="TYPE-1 RESTRICTION ENZYME ECOKI SPECIFICITY PROTEIN"/>
    <property type="match status" value="1"/>
</dbReference>
<evidence type="ECO:0008006" key="4">
    <source>
        <dbReference type="Google" id="ProtNLM"/>
    </source>
</evidence>
<dbReference type="Gene3D" id="1.10.287.1120">
    <property type="entry name" value="Bipartite methylase S protein"/>
    <property type="match status" value="1"/>
</dbReference>
<protein>
    <recommendedName>
        <fullName evidence="4">Type I restriction modification DNA specificity domain-containing protein</fullName>
    </recommendedName>
</protein>